<name>W6Z1B7_COCMI</name>
<dbReference type="AlphaFoldDB" id="W6Z1B7"/>
<evidence type="ECO:0000313" key="5">
    <source>
        <dbReference type="Proteomes" id="UP000054032"/>
    </source>
</evidence>
<keyword evidence="5" id="KW-1185">Reference proteome</keyword>
<dbReference type="EMBL" id="KI964027">
    <property type="protein sequence ID" value="EUC43503.1"/>
    <property type="molecule type" value="Genomic_DNA"/>
</dbReference>
<dbReference type="Pfam" id="PF00024">
    <property type="entry name" value="PAN_1"/>
    <property type="match status" value="1"/>
</dbReference>
<sequence length="317" mass="31930">MKVSILTAVFAATAEAAVRGKRQAGIPDVNQCGLGAFEGRTSEALLFCSNILKSGTATTTVTNGFTRTATTTATTTVTISPSATPKPTPTPTPTPTSKPTSSTLVAPSSSSTRVPPSSSSTPVVPPSSSTPVAPSSSSIPSSTTPSSTLVSSTLVSSPSPTPTTPPSCGIAAYVKVTPAYYFESSGTKNTFDACSALCKADSKCKSFGYGEANCMLFDVTVSENTNLNPTSPYTFYDSSCPSEIPIRKRSPQLNISIGLPGGIGISLGLGNAGVTSACSCLITSGPARTTVTRTVSSGTTTTSTAVSTVTTTKAAAK</sequence>
<reference evidence="4 5" key="1">
    <citation type="journal article" date="2013" name="PLoS Genet.">
        <title>Comparative genome structure, secondary metabolite, and effector coding capacity across Cochliobolus pathogens.</title>
        <authorList>
            <person name="Condon B.J."/>
            <person name="Leng Y."/>
            <person name="Wu D."/>
            <person name="Bushley K.E."/>
            <person name="Ohm R.A."/>
            <person name="Otillar R."/>
            <person name="Martin J."/>
            <person name="Schackwitz W."/>
            <person name="Grimwood J."/>
            <person name="MohdZainudin N."/>
            <person name="Xue C."/>
            <person name="Wang R."/>
            <person name="Manning V.A."/>
            <person name="Dhillon B."/>
            <person name="Tu Z.J."/>
            <person name="Steffenson B.J."/>
            <person name="Salamov A."/>
            <person name="Sun H."/>
            <person name="Lowry S."/>
            <person name="LaButti K."/>
            <person name="Han J."/>
            <person name="Copeland A."/>
            <person name="Lindquist E."/>
            <person name="Barry K."/>
            <person name="Schmutz J."/>
            <person name="Baker S.E."/>
            <person name="Ciuffetti L.M."/>
            <person name="Grigoriev I.V."/>
            <person name="Zhong S."/>
            <person name="Turgeon B.G."/>
        </authorList>
    </citation>
    <scope>NUCLEOTIDE SEQUENCE [LARGE SCALE GENOMIC DNA]</scope>
    <source>
        <strain evidence="4 5">ATCC 44560</strain>
    </source>
</reference>
<keyword evidence="2" id="KW-0732">Signal</keyword>
<accession>W6Z1B7</accession>
<feature type="compositionally biased region" description="Pro residues" evidence="1">
    <location>
        <begin position="84"/>
        <end position="96"/>
    </location>
</feature>
<dbReference type="PROSITE" id="PS50948">
    <property type="entry name" value="PAN"/>
    <property type="match status" value="1"/>
</dbReference>
<dbReference type="Proteomes" id="UP000054032">
    <property type="component" value="Unassembled WGS sequence"/>
</dbReference>
<evidence type="ECO:0000256" key="1">
    <source>
        <dbReference type="SAM" id="MobiDB-lite"/>
    </source>
</evidence>
<dbReference type="KEGG" id="bor:COCMIDRAFT_28029"/>
<proteinExistence type="predicted"/>
<feature type="chain" id="PRO_5004887051" description="Apple domain-containing protein" evidence="2">
    <location>
        <begin position="17"/>
        <end position="317"/>
    </location>
</feature>
<feature type="region of interest" description="Disordered" evidence="1">
    <location>
        <begin position="72"/>
        <end position="167"/>
    </location>
</feature>
<dbReference type="OrthoDB" id="3556996at2759"/>
<evidence type="ECO:0000313" key="4">
    <source>
        <dbReference type="EMBL" id="EUC43503.1"/>
    </source>
</evidence>
<dbReference type="RefSeq" id="XP_007689971.1">
    <property type="nucleotide sequence ID" value="XM_007691781.1"/>
</dbReference>
<evidence type="ECO:0000256" key="2">
    <source>
        <dbReference type="SAM" id="SignalP"/>
    </source>
</evidence>
<dbReference type="eggNOG" id="ENOG502T0XG">
    <property type="taxonomic scope" value="Eukaryota"/>
</dbReference>
<dbReference type="HOGENOM" id="CLU_819315_0_0_1"/>
<gene>
    <name evidence="4" type="ORF">COCMIDRAFT_28029</name>
</gene>
<feature type="compositionally biased region" description="Low complexity" evidence="1">
    <location>
        <begin position="97"/>
        <end position="158"/>
    </location>
</feature>
<feature type="domain" description="Apple" evidence="3">
    <location>
        <begin position="168"/>
        <end position="240"/>
    </location>
</feature>
<protein>
    <recommendedName>
        <fullName evidence="3">Apple domain-containing protein</fullName>
    </recommendedName>
</protein>
<organism evidence="4 5">
    <name type="scientific">Bipolaris oryzae ATCC 44560</name>
    <dbReference type="NCBI Taxonomy" id="930090"/>
    <lineage>
        <taxon>Eukaryota</taxon>
        <taxon>Fungi</taxon>
        <taxon>Dikarya</taxon>
        <taxon>Ascomycota</taxon>
        <taxon>Pezizomycotina</taxon>
        <taxon>Dothideomycetes</taxon>
        <taxon>Pleosporomycetidae</taxon>
        <taxon>Pleosporales</taxon>
        <taxon>Pleosporineae</taxon>
        <taxon>Pleosporaceae</taxon>
        <taxon>Bipolaris</taxon>
    </lineage>
</organism>
<evidence type="ECO:0000259" key="3">
    <source>
        <dbReference type="PROSITE" id="PS50948"/>
    </source>
</evidence>
<dbReference type="GeneID" id="19121227"/>
<feature type="signal peptide" evidence="2">
    <location>
        <begin position="1"/>
        <end position="16"/>
    </location>
</feature>
<feature type="compositionally biased region" description="Low complexity" evidence="1">
    <location>
        <begin position="72"/>
        <end position="83"/>
    </location>
</feature>
<dbReference type="InterPro" id="IPR003609">
    <property type="entry name" value="Pan_app"/>
</dbReference>